<dbReference type="Gene3D" id="3.40.50.10890">
    <property type="match status" value="1"/>
</dbReference>
<evidence type="ECO:0000313" key="4">
    <source>
        <dbReference type="Proteomes" id="UP001227101"/>
    </source>
</evidence>
<dbReference type="InterPro" id="IPR050698">
    <property type="entry name" value="MBL"/>
</dbReference>
<dbReference type="SUPFAM" id="SSF56281">
    <property type="entry name" value="Metallo-hydrolase/oxidoreductase"/>
    <property type="match status" value="1"/>
</dbReference>
<dbReference type="SMART" id="SM01027">
    <property type="entry name" value="Beta-Casp"/>
    <property type="match status" value="1"/>
</dbReference>
<name>A0ABY8XE82_9PSEU</name>
<dbReference type="InterPro" id="IPR036866">
    <property type="entry name" value="RibonucZ/Hydroxyglut_hydro"/>
</dbReference>
<dbReference type="EC" id="3.-.-.-" evidence="3"/>
<dbReference type="PANTHER" id="PTHR11203:SF37">
    <property type="entry name" value="INTEGRATOR COMPLEX SUBUNIT 11"/>
    <property type="match status" value="1"/>
</dbReference>
<sequence length="477" mass="49104">MSDAPGSRAAALSAARRASARYRTSPWPGRLHVTGHRLASHLDPALTFLGGATGARHLLELPGTRILVGCGLFAGPDAGWRRNFSPVPDELHGVGAVILPSADLGHSGFLPQLVAEGWHGPVFATPGTAALLPVALSDAATQFTEDALAAEAGGWAGPGPAVPPFRAEDVSRAIALVRPVEYGTLQQLDGAEFEFGRAGGRLGAAWVRIRAGGRSVVFAGPLGAAEHALLRPPDPRPRSDALVLAAPSPSGGGHLAGRFAAAVHRAVNRGGSVLVPVSAVGGEGLLTMLEELMAAGEIPKLPVVLDSPAGLSAVAVHQRAERERRHELHRGGRVGVPTGLVEQVPDRPSIVVAGLATADSGRVLRHLAELLPDPRNGVVLLGTPVPGTRAAQLASGTRQLKVHGRYVPVRAEVTALGSTGEFAGPEEVLAWATATPPPETAFVVEGEAAASHAFAKALHAEACWCAVVPEDGERVLC</sequence>
<dbReference type="Gene3D" id="3.60.15.10">
    <property type="entry name" value="Ribonuclease Z/Hydroxyacylglutathione hydrolase-like"/>
    <property type="match status" value="1"/>
</dbReference>
<gene>
    <name evidence="3" type="ORF">QP939_34345</name>
</gene>
<dbReference type="GO" id="GO:0016787">
    <property type="term" value="F:hydrolase activity"/>
    <property type="evidence" value="ECO:0007669"/>
    <property type="project" value="UniProtKB-KW"/>
</dbReference>
<evidence type="ECO:0000256" key="1">
    <source>
        <dbReference type="ARBA" id="ARBA00022801"/>
    </source>
</evidence>
<protein>
    <submittedName>
        <fullName evidence="3">MBL fold metallo-hydrolase</fullName>
        <ecNumber evidence="3">3.-.-.-</ecNumber>
    </submittedName>
</protein>
<reference evidence="3 4" key="1">
    <citation type="submission" date="2023-06" db="EMBL/GenBank/DDBJ databases">
        <authorList>
            <person name="Oyuntsetseg B."/>
            <person name="Kim S.B."/>
        </authorList>
    </citation>
    <scope>NUCLEOTIDE SEQUENCE [LARGE SCALE GENOMIC DNA]</scope>
    <source>
        <strain evidence="3 4">2-2</strain>
    </source>
</reference>
<evidence type="ECO:0000313" key="3">
    <source>
        <dbReference type="EMBL" id="WIV53928.1"/>
    </source>
</evidence>
<dbReference type="PANTHER" id="PTHR11203">
    <property type="entry name" value="CLEAVAGE AND POLYADENYLATION SPECIFICITY FACTOR FAMILY MEMBER"/>
    <property type="match status" value="1"/>
</dbReference>
<proteinExistence type="predicted"/>
<dbReference type="EMBL" id="CP127173">
    <property type="protein sequence ID" value="WIV53928.1"/>
    <property type="molecule type" value="Genomic_DNA"/>
</dbReference>
<dbReference type="Pfam" id="PF10996">
    <property type="entry name" value="Beta-Casp"/>
    <property type="match status" value="1"/>
</dbReference>
<dbReference type="InterPro" id="IPR022712">
    <property type="entry name" value="Beta_Casp"/>
</dbReference>
<dbReference type="CDD" id="cd16295">
    <property type="entry name" value="TTHA0252-CPSF-like_MBL-fold"/>
    <property type="match status" value="1"/>
</dbReference>
<keyword evidence="4" id="KW-1185">Reference proteome</keyword>
<dbReference type="RefSeq" id="WP_285450441.1">
    <property type="nucleotide sequence ID" value="NZ_CP127173.1"/>
</dbReference>
<keyword evidence="1 3" id="KW-0378">Hydrolase</keyword>
<accession>A0ABY8XE82</accession>
<evidence type="ECO:0000259" key="2">
    <source>
        <dbReference type="SMART" id="SM01027"/>
    </source>
</evidence>
<dbReference type="Proteomes" id="UP001227101">
    <property type="component" value="Chromosome"/>
</dbReference>
<feature type="domain" description="Beta-Casp" evidence="2">
    <location>
        <begin position="282"/>
        <end position="393"/>
    </location>
</feature>
<organism evidence="3 4">
    <name type="scientific">Amycolatopsis nalaikhensis</name>
    <dbReference type="NCBI Taxonomy" id="715472"/>
    <lineage>
        <taxon>Bacteria</taxon>
        <taxon>Bacillati</taxon>
        <taxon>Actinomycetota</taxon>
        <taxon>Actinomycetes</taxon>
        <taxon>Pseudonocardiales</taxon>
        <taxon>Pseudonocardiaceae</taxon>
        <taxon>Amycolatopsis</taxon>
    </lineage>
</organism>